<evidence type="ECO:0000313" key="1">
    <source>
        <dbReference type="EMBL" id="SFZ79348.1"/>
    </source>
</evidence>
<organism evidence="1 2">
    <name type="scientific">Chitinimonas taiwanensis DSM 18899</name>
    <dbReference type="NCBI Taxonomy" id="1121279"/>
    <lineage>
        <taxon>Bacteria</taxon>
        <taxon>Pseudomonadati</taxon>
        <taxon>Pseudomonadota</taxon>
        <taxon>Betaproteobacteria</taxon>
        <taxon>Neisseriales</taxon>
        <taxon>Chitinibacteraceae</taxon>
        <taxon>Chitinimonas</taxon>
    </lineage>
</organism>
<protein>
    <submittedName>
        <fullName evidence="1">Polysaccharide deacetylase</fullName>
    </submittedName>
</protein>
<name>A0A1K2HRC3_9NEIS</name>
<keyword evidence="2" id="KW-1185">Reference proteome</keyword>
<reference evidence="1 2" key="1">
    <citation type="submission" date="2016-11" db="EMBL/GenBank/DDBJ databases">
        <authorList>
            <person name="Jaros S."/>
            <person name="Januszkiewicz K."/>
            <person name="Wedrychowicz H."/>
        </authorList>
    </citation>
    <scope>NUCLEOTIDE SEQUENCE [LARGE SCALE GENOMIC DNA]</scope>
    <source>
        <strain evidence="1 2">DSM 18899</strain>
    </source>
</reference>
<dbReference type="OrthoDB" id="5589314at2"/>
<dbReference type="STRING" id="1121279.SAMN02745887_03529"/>
<dbReference type="RefSeq" id="WP_072430009.1">
    <property type="nucleotide sequence ID" value="NZ_FPKR01000016.1"/>
</dbReference>
<sequence>MLLALRVEVDSLAAAHHALPSLLTALQTTGAEASFFINLGPDRAARSGGPLFQVGESKLQRQLNRKQAGPKGMARLYGLLMPAPQLHKEAKQALQSIAAAGFETGLLAWDRVSWVREIAGASEAWVEEELKAGLFAFEQLFGERAKGLALPQWRSNRAAFRLAQRLGFDYLSASRGSRPHLAVVEGEPVNLAQLPTTLPTLSELIGAEGCDEQGAVEHLLKLTQSVPLTGHVFTIQLSADGGKRLPLLAQLFAAWQAQGHELSSLGKLHRFQQRDALPWHAVQQQAWPGYQGLLTVQGAAFPN</sequence>
<dbReference type="Gene3D" id="3.20.20.370">
    <property type="entry name" value="Glycoside hydrolase/deacetylase"/>
    <property type="match status" value="1"/>
</dbReference>
<evidence type="ECO:0000313" key="2">
    <source>
        <dbReference type="Proteomes" id="UP000186513"/>
    </source>
</evidence>
<dbReference type="Proteomes" id="UP000186513">
    <property type="component" value="Unassembled WGS sequence"/>
</dbReference>
<dbReference type="GO" id="GO:0005975">
    <property type="term" value="P:carbohydrate metabolic process"/>
    <property type="evidence" value="ECO:0007669"/>
    <property type="project" value="InterPro"/>
</dbReference>
<dbReference type="InterPro" id="IPR011330">
    <property type="entry name" value="Glyco_hydro/deAcase_b/a-brl"/>
</dbReference>
<accession>A0A1K2HRC3</accession>
<dbReference type="EMBL" id="FPKR01000016">
    <property type="protein sequence ID" value="SFZ79348.1"/>
    <property type="molecule type" value="Genomic_DNA"/>
</dbReference>
<proteinExistence type="predicted"/>
<dbReference type="AlphaFoldDB" id="A0A1K2HRC3"/>
<dbReference type="SUPFAM" id="SSF88713">
    <property type="entry name" value="Glycoside hydrolase/deacetylase"/>
    <property type="match status" value="1"/>
</dbReference>
<gene>
    <name evidence="1" type="ORF">SAMN02745887_03529</name>
</gene>